<sequence>TAASLISYRLVEDLSRLRRGGITPLRIVLAGNEIGADAVGRFVLQNPELIQTVSGILLLNPTAGTPHPYVNRTGPRRLSISHGRKSDPAELNTKLLQGFSDLFSAVPRRCVVTLIVKEVSELLVMGNWAEAVRERAADRRLLEKCSAGIDLVSLVESIFGALLRSDDEGPPDDKNRLGARAGARLSEIIAFLTKNGANSTSFVFITESLSHSLAPSVGDLSIRYAVINDPLASTPAQQANRTEGILRDSVIPTALNWAWGSPRPNTPCAVVGPARDGDCRGVALTTLLAVLGRGYGETATCHILYLPDGKSFDDSALFDKHKEAFFGYLAGRKKSSRAAEVNAACGEIHFDMLLPPHPQRR</sequence>
<comment type="caution">
    <text evidence="1">The sequence shown here is derived from an EMBL/GenBank/DDBJ whole genome shotgun (WGS) entry which is preliminary data.</text>
</comment>
<feature type="non-terminal residue" evidence="1">
    <location>
        <position position="1"/>
    </location>
</feature>
<reference evidence="1 2" key="1">
    <citation type="submission" date="2020-04" db="EMBL/GenBank/DDBJ databases">
        <title>Perkinsus olseni comparative genomics.</title>
        <authorList>
            <person name="Bogema D.R."/>
        </authorList>
    </citation>
    <scope>NUCLEOTIDE SEQUENCE [LARGE SCALE GENOMIC DNA]</scope>
    <source>
        <strain evidence="1">ATCC PRA-205</strain>
    </source>
</reference>
<dbReference type="Proteomes" id="UP000574390">
    <property type="component" value="Unassembled WGS sequence"/>
</dbReference>
<organism evidence="1 2">
    <name type="scientific">Perkinsus olseni</name>
    <name type="common">Perkinsus atlanticus</name>
    <dbReference type="NCBI Taxonomy" id="32597"/>
    <lineage>
        <taxon>Eukaryota</taxon>
        <taxon>Sar</taxon>
        <taxon>Alveolata</taxon>
        <taxon>Perkinsozoa</taxon>
        <taxon>Perkinsea</taxon>
        <taxon>Perkinsida</taxon>
        <taxon>Perkinsidae</taxon>
        <taxon>Perkinsus</taxon>
    </lineage>
</organism>
<evidence type="ECO:0000313" key="1">
    <source>
        <dbReference type="EMBL" id="KAF4717317.1"/>
    </source>
</evidence>
<gene>
    <name evidence="1" type="ORF">FOZ62_028377</name>
</gene>
<accession>A0A7J6R9W5</accession>
<evidence type="ECO:0000313" key="2">
    <source>
        <dbReference type="Proteomes" id="UP000574390"/>
    </source>
</evidence>
<feature type="non-terminal residue" evidence="1">
    <location>
        <position position="361"/>
    </location>
</feature>
<proteinExistence type="predicted"/>
<name>A0A7J6R9W5_PEROL</name>
<protein>
    <submittedName>
        <fullName evidence="1">Uncharacterized protein</fullName>
    </submittedName>
</protein>
<dbReference type="AlphaFoldDB" id="A0A7J6R9W5"/>
<dbReference type="EMBL" id="JABANM010023784">
    <property type="protein sequence ID" value="KAF4717317.1"/>
    <property type="molecule type" value="Genomic_DNA"/>
</dbReference>